<dbReference type="Proteomes" id="UP000245959">
    <property type="component" value="Unassembled WGS sequence"/>
</dbReference>
<proteinExistence type="predicted"/>
<feature type="transmembrane region" description="Helical" evidence="6">
    <location>
        <begin position="95"/>
        <end position="119"/>
    </location>
</feature>
<evidence type="ECO:0000256" key="4">
    <source>
        <dbReference type="ARBA" id="ARBA00022989"/>
    </source>
</evidence>
<feature type="transmembrane region" description="Helical" evidence="6">
    <location>
        <begin position="56"/>
        <end position="74"/>
    </location>
</feature>
<evidence type="ECO:0000313" key="9">
    <source>
        <dbReference type="EMBL" id="PVY46046.1"/>
    </source>
</evidence>
<keyword evidence="3 6" id="KW-0812">Transmembrane</keyword>
<comment type="caution">
    <text evidence="9">The sequence shown here is derived from an EMBL/GenBank/DDBJ whole genome shotgun (WGS) entry which is preliminary data.</text>
</comment>
<dbReference type="GeneID" id="78293773"/>
<comment type="subcellular location">
    <subcellularLocation>
        <location evidence="1">Cell membrane</location>
        <topology evidence="1">Multi-pass membrane protein</topology>
    </subcellularLocation>
</comment>
<keyword evidence="10" id="KW-1185">Reference proteome</keyword>
<evidence type="ECO:0000256" key="3">
    <source>
        <dbReference type="ARBA" id="ARBA00022692"/>
    </source>
</evidence>
<dbReference type="InterPro" id="IPR013525">
    <property type="entry name" value="ABC2_TM"/>
</dbReference>
<feature type="domain" description="ABC-2 type transporter transmembrane" evidence="7">
    <location>
        <begin position="52"/>
        <end position="180"/>
    </location>
</feature>
<evidence type="ECO:0000256" key="5">
    <source>
        <dbReference type="ARBA" id="ARBA00023136"/>
    </source>
</evidence>
<sequence>MKNIMTIIRRELGSTFTSAVAYVFLVIFLALVGFFTFMIGGFFLRNEADLSSFFFWFPWLFILLVPAVGMRQWAEERRQGTLELLFTMPVSVTEAVLGKFLAGWIFLGIALALTCPIVFTVCYLGDPDAGPVVTGYAGSFLLAGAYLAISGMTSAFTRNQIVSFITSTVLCLLLVLIGFPPVTDLLLKWGAPAGVLDFSADLSVFYHFTGMQRGVFDLRDIVYFLSLMVLALAVTGIALKNRRG</sequence>
<reference evidence="9 10" key="1">
    <citation type="submission" date="2018-04" db="EMBL/GenBank/DDBJ databases">
        <title>Genomic Encyclopedia of Type Strains, Phase IV (KMG-IV): sequencing the most valuable type-strain genomes for metagenomic binning, comparative biology and taxonomic classification.</title>
        <authorList>
            <person name="Goeker M."/>
        </authorList>
    </citation>
    <scope>NUCLEOTIDE SEQUENCE [LARGE SCALE GENOMIC DNA]</scope>
    <source>
        <strain evidence="9 10">DSM 14823</strain>
    </source>
</reference>
<dbReference type="GO" id="GO:0005886">
    <property type="term" value="C:plasma membrane"/>
    <property type="evidence" value="ECO:0007669"/>
    <property type="project" value="UniProtKB-SubCell"/>
</dbReference>
<evidence type="ECO:0000259" key="7">
    <source>
        <dbReference type="Pfam" id="PF12698"/>
    </source>
</evidence>
<dbReference type="EMBL" id="QEKH01000001">
    <property type="protein sequence ID" value="PVY46046.1"/>
    <property type="molecule type" value="Genomic_DNA"/>
</dbReference>
<dbReference type="PANTHER" id="PTHR30294">
    <property type="entry name" value="MEMBRANE COMPONENT OF ABC TRANSPORTER YHHJ-RELATED"/>
    <property type="match status" value="1"/>
</dbReference>
<gene>
    <name evidence="9" type="ORF">C8D82_101246</name>
    <name evidence="8" type="ORF">HF882_14820</name>
</gene>
<accession>A0A2U1BBL2</accession>
<dbReference type="InterPro" id="IPR051449">
    <property type="entry name" value="ABC-2_transporter_component"/>
</dbReference>
<dbReference type="Proteomes" id="UP000576225">
    <property type="component" value="Unassembled WGS sequence"/>
</dbReference>
<dbReference type="AlphaFoldDB" id="A0A2U1BBL2"/>
<evidence type="ECO:0000256" key="6">
    <source>
        <dbReference type="SAM" id="Phobius"/>
    </source>
</evidence>
<dbReference type="PANTHER" id="PTHR30294:SF29">
    <property type="entry name" value="MULTIDRUG ABC TRANSPORTER PERMEASE YBHS-RELATED"/>
    <property type="match status" value="1"/>
</dbReference>
<protein>
    <submittedName>
        <fullName evidence="8">ABC transporter permease</fullName>
    </submittedName>
    <submittedName>
        <fullName evidence="9">ABC-2 type transport system permease protein</fullName>
    </submittedName>
</protein>
<dbReference type="GO" id="GO:0140359">
    <property type="term" value="F:ABC-type transporter activity"/>
    <property type="evidence" value="ECO:0007669"/>
    <property type="project" value="InterPro"/>
</dbReference>
<feature type="transmembrane region" description="Helical" evidence="6">
    <location>
        <begin position="161"/>
        <end position="179"/>
    </location>
</feature>
<feature type="transmembrane region" description="Helical" evidence="6">
    <location>
        <begin position="221"/>
        <end position="239"/>
    </location>
</feature>
<reference evidence="8 11" key="2">
    <citation type="submission" date="2020-04" db="EMBL/GenBank/DDBJ databases">
        <authorList>
            <person name="Hitch T.C.A."/>
            <person name="Wylensek D."/>
            <person name="Clavel T."/>
        </authorList>
    </citation>
    <scope>NUCLEOTIDE SEQUENCE [LARGE SCALE GENOMIC DNA]</scope>
    <source>
        <strain evidence="8 11">COR2-253-APC-1A</strain>
    </source>
</reference>
<evidence type="ECO:0000313" key="11">
    <source>
        <dbReference type="Proteomes" id="UP000576225"/>
    </source>
</evidence>
<name>A0A2U1BBL2_9BACT</name>
<dbReference type="OrthoDB" id="9794512at2"/>
<evidence type="ECO:0000313" key="10">
    <source>
        <dbReference type="Proteomes" id="UP000245959"/>
    </source>
</evidence>
<keyword evidence="2" id="KW-1003">Cell membrane</keyword>
<feature type="transmembrane region" description="Helical" evidence="6">
    <location>
        <begin position="131"/>
        <end position="149"/>
    </location>
</feature>
<feature type="transmembrane region" description="Helical" evidence="6">
    <location>
        <begin position="20"/>
        <end position="44"/>
    </location>
</feature>
<dbReference type="Pfam" id="PF12698">
    <property type="entry name" value="ABC2_membrane_3"/>
    <property type="match status" value="1"/>
</dbReference>
<evidence type="ECO:0000313" key="8">
    <source>
        <dbReference type="EMBL" id="NMD87858.1"/>
    </source>
</evidence>
<dbReference type="EMBL" id="JABAEW010000031">
    <property type="protein sequence ID" value="NMD87858.1"/>
    <property type="molecule type" value="Genomic_DNA"/>
</dbReference>
<organism evidence="9 10">
    <name type="scientific">Victivallis vadensis</name>
    <dbReference type="NCBI Taxonomy" id="172901"/>
    <lineage>
        <taxon>Bacteria</taxon>
        <taxon>Pseudomonadati</taxon>
        <taxon>Lentisphaerota</taxon>
        <taxon>Lentisphaeria</taxon>
        <taxon>Victivallales</taxon>
        <taxon>Victivallaceae</taxon>
        <taxon>Victivallis</taxon>
    </lineage>
</organism>
<evidence type="ECO:0000256" key="2">
    <source>
        <dbReference type="ARBA" id="ARBA00022475"/>
    </source>
</evidence>
<dbReference type="RefSeq" id="WP_116882436.1">
    <property type="nucleotide sequence ID" value="NZ_CABMMC010000075.1"/>
</dbReference>
<keyword evidence="5 6" id="KW-0472">Membrane</keyword>
<keyword evidence="4 6" id="KW-1133">Transmembrane helix</keyword>
<evidence type="ECO:0000256" key="1">
    <source>
        <dbReference type="ARBA" id="ARBA00004651"/>
    </source>
</evidence>